<dbReference type="InterPro" id="IPR036890">
    <property type="entry name" value="HATPase_C_sf"/>
</dbReference>
<dbReference type="EMBL" id="JBHMFB010000044">
    <property type="protein sequence ID" value="MFB9090584.1"/>
    <property type="molecule type" value="Genomic_DNA"/>
</dbReference>
<feature type="transmembrane region" description="Helical" evidence="2">
    <location>
        <begin position="382"/>
        <end position="401"/>
    </location>
</feature>
<accession>A0ABV5GHI2</accession>
<keyword evidence="2" id="KW-1133">Transmembrane helix</keyword>
<keyword evidence="1" id="KW-0175">Coiled coil</keyword>
<feature type="chain" id="PRO_5046594086" evidence="3">
    <location>
        <begin position="25"/>
        <end position="615"/>
    </location>
</feature>
<keyword evidence="2" id="KW-0472">Membrane</keyword>
<sequence length="615" mass="71479">MNSQIFLQRCVLISIFFVSMASFGQEGCNCKSLSTSLKEQITDEKNQSQVSKVAQSLKKSKFKSCVFEGLQIEFDYYISNRESKKACTILQKQEDLLSKMSCKSQFDYDIYSNKAFYYKVINDMEKLSVYAFKALREAEKSGNDDDQISAVKEVVFLLTRMNEHQKKWTYVLQAQKLIENQGNSKQNAENYLWLAMEYDTKFTLSNRKTLLDSMAIFADKAKENAFNYKMYTEITNYYRIKESCSYRKGDVKNALKNMDSAIFYAKKIKGYKNLGPLYSAKAWDHLDNGQVAEANKSMDTALLLVKNIEDSSAKMMLYYDASDLYTNAGNVPKAFEVYKVYSKMKDSVWNIQKVQKVNELEQKYNKVKNEKMIFELEKTKQLYTFLIIGGLLAILTLIFFFRQRSLQSKQKMMETEQRLNRARINPHFFFNALASLQNVSSEEKSVKTTVFISRFAKIMRQSLESTYEELVTIEAEIEFITHYLELQKLRFPDKFDFQFNVDDSLEINELRIPGMIIQPFVENSIEHGFKNISYKGKITISFCDDENNINIIILDNGAGKNLEGKEKEHKSRAMQIIKDRLYLFNKQNNSNASYKVEDVTDNGGFKIIVSLPKIY</sequence>
<name>A0ABV5GHI2_9FLAO</name>
<keyword evidence="3" id="KW-0732">Signal</keyword>
<dbReference type="SUPFAM" id="SSF55874">
    <property type="entry name" value="ATPase domain of HSP90 chaperone/DNA topoisomerase II/histidine kinase"/>
    <property type="match status" value="1"/>
</dbReference>
<dbReference type="PANTHER" id="PTHR34220">
    <property type="entry name" value="SENSOR HISTIDINE KINASE YPDA"/>
    <property type="match status" value="1"/>
</dbReference>
<dbReference type="EC" id="2.7.13.3" evidence="5"/>
<dbReference type="Gene3D" id="1.25.40.10">
    <property type="entry name" value="Tetratricopeptide repeat domain"/>
    <property type="match status" value="1"/>
</dbReference>
<dbReference type="InterPro" id="IPR050640">
    <property type="entry name" value="Bact_2-comp_sensor_kinase"/>
</dbReference>
<reference evidence="5 6" key="1">
    <citation type="submission" date="2024-09" db="EMBL/GenBank/DDBJ databases">
        <authorList>
            <person name="Sun Q."/>
            <person name="Mori K."/>
        </authorList>
    </citation>
    <scope>NUCLEOTIDE SEQUENCE [LARGE SCALE GENOMIC DNA]</scope>
    <source>
        <strain evidence="5 6">CECT 8460</strain>
    </source>
</reference>
<dbReference type="Proteomes" id="UP001589576">
    <property type="component" value="Unassembled WGS sequence"/>
</dbReference>
<comment type="caution">
    <text evidence="5">The sequence shown here is derived from an EMBL/GenBank/DDBJ whole genome shotgun (WGS) entry which is preliminary data.</text>
</comment>
<dbReference type="Gene3D" id="3.30.565.10">
    <property type="entry name" value="Histidine kinase-like ATPase, C-terminal domain"/>
    <property type="match status" value="1"/>
</dbReference>
<protein>
    <submittedName>
        <fullName evidence="5">Sensor histidine kinase</fullName>
        <ecNumber evidence="5">2.7.13.3</ecNumber>
    </submittedName>
</protein>
<evidence type="ECO:0000313" key="6">
    <source>
        <dbReference type="Proteomes" id="UP001589576"/>
    </source>
</evidence>
<evidence type="ECO:0000313" key="5">
    <source>
        <dbReference type="EMBL" id="MFB9090584.1"/>
    </source>
</evidence>
<dbReference type="InterPro" id="IPR010559">
    <property type="entry name" value="Sig_transdc_His_kin_internal"/>
</dbReference>
<dbReference type="GO" id="GO:0004673">
    <property type="term" value="F:protein histidine kinase activity"/>
    <property type="evidence" value="ECO:0007669"/>
    <property type="project" value="UniProtKB-EC"/>
</dbReference>
<organism evidence="5 6">
    <name type="scientific">Flavobacterium paronense</name>
    <dbReference type="NCBI Taxonomy" id="1392775"/>
    <lineage>
        <taxon>Bacteria</taxon>
        <taxon>Pseudomonadati</taxon>
        <taxon>Bacteroidota</taxon>
        <taxon>Flavobacteriia</taxon>
        <taxon>Flavobacteriales</taxon>
        <taxon>Flavobacteriaceae</taxon>
        <taxon>Flavobacterium</taxon>
    </lineage>
</organism>
<keyword evidence="5" id="KW-0808">Transferase</keyword>
<feature type="signal peptide" evidence="3">
    <location>
        <begin position="1"/>
        <end position="24"/>
    </location>
</feature>
<gene>
    <name evidence="5" type="ORF">ACFFUU_13290</name>
</gene>
<dbReference type="PANTHER" id="PTHR34220:SF7">
    <property type="entry name" value="SENSOR HISTIDINE KINASE YPDA"/>
    <property type="match status" value="1"/>
</dbReference>
<keyword evidence="5" id="KW-0418">Kinase</keyword>
<proteinExistence type="predicted"/>
<evidence type="ECO:0000256" key="1">
    <source>
        <dbReference type="SAM" id="Coils"/>
    </source>
</evidence>
<evidence type="ECO:0000259" key="4">
    <source>
        <dbReference type="Pfam" id="PF06580"/>
    </source>
</evidence>
<dbReference type="InterPro" id="IPR011990">
    <property type="entry name" value="TPR-like_helical_dom_sf"/>
</dbReference>
<keyword evidence="6" id="KW-1185">Reference proteome</keyword>
<feature type="coiled-coil region" evidence="1">
    <location>
        <begin position="350"/>
        <end position="377"/>
    </location>
</feature>
<dbReference type="SUPFAM" id="SSF48452">
    <property type="entry name" value="TPR-like"/>
    <property type="match status" value="1"/>
</dbReference>
<evidence type="ECO:0000256" key="3">
    <source>
        <dbReference type="SAM" id="SignalP"/>
    </source>
</evidence>
<evidence type="ECO:0000256" key="2">
    <source>
        <dbReference type="SAM" id="Phobius"/>
    </source>
</evidence>
<feature type="domain" description="Signal transduction histidine kinase internal region" evidence="4">
    <location>
        <begin position="416"/>
        <end position="495"/>
    </location>
</feature>
<dbReference type="Pfam" id="PF06580">
    <property type="entry name" value="His_kinase"/>
    <property type="match status" value="1"/>
</dbReference>
<keyword evidence="2" id="KW-0812">Transmembrane</keyword>